<dbReference type="AlphaFoldDB" id="A0A1F4PM52"/>
<dbReference type="SUPFAM" id="SSF55154">
    <property type="entry name" value="CYTH-like phosphatases"/>
    <property type="match status" value="1"/>
</dbReference>
<comment type="caution">
    <text evidence="2">The sequence shown here is derived from an EMBL/GenBank/DDBJ whole genome shotgun (WGS) entry which is preliminary data.</text>
</comment>
<dbReference type="PANTHER" id="PTHR21028">
    <property type="entry name" value="SI:CH211-156B7.4"/>
    <property type="match status" value="1"/>
</dbReference>
<dbReference type="CDD" id="cd07890">
    <property type="entry name" value="CYTH-like_AC_IV-like"/>
    <property type="match status" value="1"/>
</dbReference>
<gene>
    <name evidence="2" type="ORF">A2994_01190</name>
</gene>
<dbReference type="InterPro" id="IPR008173">
    <property type="entry name" value="Adenylyl_cyclase_CyaB"/>
</dbReference>
<evidence type="ECO:0000259" key="1">
    <source>
        <dbReference type="PROSITE" id="PS51707"/>
    </source>
</evidence>
<proteinExistence type="predicted"/>
<dbReference type="Pfam" id="PF01928">
    <property type="entry name" value="CYTH"/>
    <property type="match status" value="1"/>
</dbReference>
<dbReference type="PROSITE" id="PS51707">
    <property type="entry name" value="CYTH"/>
    <property type="match status" value="1"/>
</dbReference>
<feature type="domain" description="CYTH" evidence="1">
    <location>
        <begin position="1"/>
        <end position="187"/>
    </location>
</feature>
<accession>A0A1F4PM52</accession>
<dbReference type="InterPro" id="IPR033469">
    <property type="entry name" value="CYTH-like_dom_sf"/>
</dbReference>
<dbReference type="Proteomes" id="UP000179010">
    <property type="component" value="Unassembled WGS sequence"/>
</dbReference>
<evidence type="ECO:0000313" key="2">
    <source>
        <dbReference type="EMBL" id="OGB84943.1"/>
    </source>
</evidence>
<dbReference type="Gene3D" id="2.40.320.10">
    <property type="entry name" value="Hypothetical Protein Pfu-838710-001"/>
    <property type="match status" value="1"/>
</dbReference>
<dbReference type="EMBL" id="METE01000016">
    <property type="protein sequence ID" value="OGB84943.1"/>
    <property type="molecule type" value="Genomic_DNA"/>
</dbReference>
<sequence length="191" mass="22598">MEEIEVKFLEVDPKAMEKKLLGLGAVKKYDRIFKDRVFDFPGWPLDKNKAWLRLRDKGDKITLSFKQRFGESTTGDAGMEEVEIKVDDFEKTTLILEKLGMEQKFNEEKKRVHFELDGVDVDIDTWPLMPSYLEIEGKDWGEVEAVAKKLGMNWEKRRTTGAMQFYREYGIEEKDYEVLTFEKQIKRQVRL</sequence>
<dbReference type="InterPro" id="IPR023577">
    <property type="entry name" value="CYTH_domain"/>
</dbReference>
<protein>
    <recommendedName>
        <fullName evidence="1">CYTH domain-containing protein</fullName>
    </recommendedName>
</protein>
<dbReference type="PANTHER" id="PTHR21028:SF2">
    <property type="entry name" value="CYTH DOMAIN-CONTAINING PROTEIN"/>
    <property type="match status" value="1"/>
</dbReference>
<organism evidence="2 3">
    <name type="scientific">candidate division Kazan bacterium RIFCSPLOWO2_01_FULL_48_13</name>
    <dbReference type="NCBI Taxonomy" id="1798539"/>
    <lineage>
        <taxon>Bacteria</taxon>
        <taxon>Bacteria division Kazan-3B-28</taxon>
    </lineage>
</organism>
<dbReference type="STRING" id="1798539.A2994_01190"/>
<name>A0A1F4PM52_UNCK3</name>
<reference evidence="2 3" key="1">
    <citation type="journal article" date="2016" name="Nat. Commun.">
        <title>Thousands of microbial genomes shed light on interconnected biogeochemical processes in an aquifer system.</title>
        <authorList>
            <person name="Anantharaman K."/>
            <person name="Brown C.T."/>
            <person name="Hug L.A."/>
            <person name="Sharon I."/>
            <person name="Castelle C.J."/>
            <person name="Probst A.J."/>
            <person name="Thomas B.C."/>
            <person name="Singh A."/>
            <person name="Wilkins M.J."/>
            <person name="Karaoz U."/>
            <person name="Brodie E.L."/>
            <person name="Williams K.H."/>
            <person name="Hubbard S.S."/>
            <person name="Banfield J.F."/>
        </authorList>
    </citation>
    <scope>NUCLEOTIDE SEQUENCE [LARGE SCALE GENOMIC DNA]</scope>
</reference>
<evidence type="ECO:0000313" key="3">
    <source>
        <dbReference type="Proteomes" id="UP000179010"/>
    </source>
</evidence>